<evidence type="ECO:0000256" key="2">
    <source>
        <dbReference type="ARBA" id="ARBA00008472"/>
    </source>
</evidence>
<keyword evidence="9 10" id="KW-0496">Mitochondrion</keyword>
<evidence type="ECO:0000256" key="5">
    <source>
        <dbReference type="ARBA" id="ARBA00022692"/>
    </source>
</evidence>
<keyword evidence="9" id="KW-0249">Electron transport</keyword>
<feature type="transmembrane region" description="Helical" evidence="9">
    <location>
        <begin position="53"/>
        <end position="74"/>
    </location>
</feature>
<reference evidence="10" key="1">
    <citation type="submission" date="2021-05" db="EMBL/GenBank/DDBJ databases">
        <title>Mitochondrial genomes within bark lice (Insecta: Psocodea: Psocomorpha) reveal novel gene rearrangements containing phylogenetic signal.</title>
        <authorList>
            <person name="Saenz Manchola O.F."/>
            <person name="Virrueta Herrera S."/>
            <person name="D'alessio L.M."/>
            <person name="Yoshizawa K."/>
            <person name="Garcia Aldrete A.N."/>
            <person name="Johnson K.P."/>
        </authorList>
    </citation>
    <scope>NUCLEOTIDE SEQUENCE</scope>
</reference>
<keyword evidence="5 9" id="KW-0812">Transmembrane</keyword>
<proteinExistence type="inferred from homology"/>
<dbReference type="InterPro" id="IPR000440">
    <property type="entry name" value="NADH_UbQ/plastoQ_OxRdtase_su3"/>
</dbReference>
<evidence type="ECO:0000256" key="4">
    <source>
        <dbReference type="ARBA" id="ARBA00022448"/>
    </source>
</evidence>
<dbReference type="EC" id="7.1.1.2" evidence="9"/>
<keyword evidence="9" id="KW-1278">Translocase</keyword>
<comment type="function">
    <text evidence="9">Core subunit of the mitochondrial membrane respiratory chain NADH dehydrogenase (Complex I) which catalyzes electron transfer from NADH through the respiratory chain, using ubiquinone as an electron acceptor. Essential for the catalytic activity of complex I.</text>
</comment>
<comment type="subcellular location">
    <subcellularLocation>
        <location evidence="1">Membrane</location>
    </subcellularLocation>
    <subcellularLocation>
        <location evidence="9">Mitochondrion membrane</location>
        <topology evidence="9">Multi-pass membrane protein</topology>
    </subcellularLocation>
</comment>
<evidence type="ECO:0000256" key="7">
    <source>
        <dbReference type="ARBA" id="ARBA00023136"/>
    </source>
</evidence>
<sequence length="117" mass="13698">MTNIIFTSTIVMMIANLMMILCLILSKKSLFDREKMSSFECGFDQKSSSRIPFSLHFFLITLIFLIFDVEIALLMPSIFNMELSNIPQWISMNLLFIIILIIGIIHEWNQKSLEWTK</sequence>
<keyword evidence="9" id="KW-0830">Ubiquinone</keyword>
<evidence type="ECO:0000256" key="6">
    <source>
        <dbReference type="ARBA" id="ARBA00022989"/>
    </source>
</evidence>
<dbReference type="GO" id="GO:0008137">
    <property type="term" value="F:NADH dehydrogenase (ubiquinone) activity"/>
    <property type="evidence" value="ECO:0007669"/>
    <property type="project" value="UniProtKB-UniRule"/>
</dbReference>
<dbReference type="EMBL" id="MZ274211">
    <property type="protein sequence ID" value="UGS80549.1"/>
    <property type="molecule type" value="Genomic_DNA"/>
</dbReference>
<evidence type="ECO:0000256" key="1">
    <source>
        <dbReference type="ARBA" id="ARBA00004370"/>
    </source>
</evidence>
<feature type="transmembrane region" description="Helical" evidence="9">
    <location>
        <begin position="6"/>
        <end position="26"/>
    </location>
</feature>
<comment type="catalytic activity">
    <reaction evidence="8 9">
        <text>a ubiquinone + NADH + 5 H(+)(in) = a ubiquinol + NAD(+) + 4 H(+)(out)</text>
        <dbReference type="Rhea" id="RHEA:29091"/>
        <dbReference type="Rhea" id="RHEA-COMP:9565"/>
        <dbReference type="Rhea" id="RHEA-COMP:9566"/>
        <dbReference type="ChEBI" id="CHEBI:15378"/>
        <dbReference type="ChEBI" id="CHEBI:16389"/>
        <dbReference type="ChEBI" id="CHEBI:17976"/>
        <dbReference type="ChEBI" id="CHEBI:57540"/>
        <dbReference type="ChEBI" id="CHEBI:57945"/>
        <dbReference type="EC" id="7.1.1.2"/>
    </reaction>
</comment>
<protein>
    <recommendedName>
        <fullName evidence="3 9">NADH-ubiquinone oxidoreductase chain 3</fullName>
        <ecNumber evidence="9">7.1.1.2</ecNumber>
    </recommendedName>
</protein>
<organism evidence="10">
    <name type="scientific">Waoraniella jarlinsoni</name>
    <dbReference type="NCBI Taxonomy" id="2597004"/>
    <lineage>
        <taxon>Eukaryota</taxon>
        <taxon>Metazoa</taxon>
        <taxon>Ecdysozoa</taxon>
        <taxon>Arthropoda</taxon>
        <taxon>Hexapoda</taxon>
        <taxon>Insecta</taxon>
        <taxon>Pterygota</taxon>
        <taxon>Neoptera</taxon>
        <taxon>Paraneoptera</taxon>
        <taxon>Psocodea</taxon>
        <taxon>Psocomorpha</taxon>
        <taxon>Homilopsocidea</taxon>
        <taxon>Lachesilloidea</taxon>
        <taxon>Lachesillidae</taxon>
        <taxon>Waoraniella</taxon>
    </lineage>
</organism>
<keyword evidence="7 9" id="KW-0472">Membrane</keyword>
<keyword evidence="9" id="KW-0679">Respiratory chain</keyword>
<keyword evidence="9" id="KW-0520">NAD</keyword>
<keyword evidence="6 9" id="KW-1133">Transmembrane helix</keyword>
<name>A0A8K2AU30_9NEOP</name>
<evidence type="ECO:0000313" key="10">
    <source>
        <dbReference type="EMBL" id="UGS80549.1"/>
    </source>
</evidence>
<dbReference type="GO" id="GO:0031966">
    <property type="term" value="C:mitochondrial membrane"/>
    <property type="evidence" value="ECO:0007669"/>
    <property type="project" value="UniProtKB-SubCell"/>
</dbReference>
<feature type="transmembrane region" description="Helical" evidence="9">
    <location>
        <begin position="86"/>
        <end position="105"/>
    </location>
</feature>
<keyword evidence="4 9" id="KW-0813">Transport</keyword>
<dbReference type="Gene3D" id="1.20.58.1610">
    <property type="entry name" value="NADH:ubiquinone/plastoquinone oxidoreductase, chain 3"/>
    <property type="match status" value="1"/>
</dbReference>
<dbReference type="Pfam" id="PF00507">
    <property type="entry name" value="Oxidored_q4"/>
    <property type="match status" value="1"/>
</dbReference>
<evidence type="ECO:0000256" key="3">
    <source>
        <dbReference type="ARBA" id="ARBA00021007"/>
    </source>
</evidence>
<dbReference type="InterPro" id="IPR038430">
    <property type="entry name" value="NDAH_ubi_oxred_su3_sf"/>
</dbReference>
<geneLocation type="mitochondrion" evidence="10"/>
<dbReference type="AlphaFoldDB" id="A0A8K2AU30"/>
<accession>A0A8K2AU30</accession>
<dbReference type="PANTHER" id="PTHR11058">
    <property type="entry name" value="NADH-UBIQUINONE OXIDOREDUCTASE CHAIN 3"/>
    <property type="match status" value="1"/>
</dbReference>
<gene>
    <name evidence="10" type="primary">ND3</name>
</gene>
<evidence type="ECO:0000256" key="8">
    <source>
        <dbReference type="ARBA" id="ARBA00049551"/>
    </source>
</evidence>
<comment type="similarity">
    <text evidence="2 9">Belongs to the complex I subunit 3 family.</text>
</comment>
<dbReference type="PANTHER" id="PTHR11058:SF9">
    <property type="entry name" value="NADH-UBIQUINONE OXIDOREDUCTASE CHAIN 3"/>
    <property type="match status" value="1"/>
</dbReference>
<evidence type="ECO:0000256" key="9">
    <source>
        <dbReference type="RuleBase" id="RU003640"/>
    </source>
</evidence>
<dbReference type="GO" id="GO:0030964">
    <property type="term" value="C:NADH dehydrogenase complex"/>
    <property type="evidence" value="ECO:0007669"/>
    <property type="project" value="TreeGrafter"/>
</dbReference>